<dbReference type="SUPFAM" id="SSF53822">
    <property type="entry name" value="Periplasmic binding protein-like I"/>
    <property type="match status" value="1"/>
</dbReference>
<organism evidence="5 6">
    <name type="scientific">Microbacterium ulmi</name>
    <dbReference type="NCBI Taxonomy" id="179095"/>
    <lineage>
        <taxon>Bacteria</taxon>
        <taxon>Bacillati</taxon>
        <taxon>Actinomycetota</taxon>
        <taxon>Actinomycetes</taxon>
        <taxon>Micrococcales</taxon>
        <taxon>Microbacteriaceae</taxon>
        <taxon>Microbacterium</taxon>
    </lineage>
</organism>
<dbReference type="Gene3D" id="3.40.50.2300">
    <property type="match status" value="2"/>
</dbReference>
<reference evidence="5 6" key="1">
    <citation type="submission" date="2020-05" db="EMBL/GenBank/DDBJ databases">
        <title>MicrobeNet Type strains.</title>
        <authorList>
            <person name="Nicholson A.C."/>
        </authorList>
    </citation>
    <scope>NUCLEOTIDE SEQUENCE [LARGE SCALE GENOMIC DNA]</scope>
    <source>
        <strain evidence="5 6">JCM 14282</strain>
    </source>
</reference>
<dbReference type="Pfam" id="PF13377">
    <property type="entry name" value="Peripla_BP_3"/>
    <property type="match status" value="1"/>
</dbReference>
<keyword evidence="2 5" id="KW-0238">DNA-binding</keyword>
<dbReference type="GO" id="GO:0000976">
    <property type="term" value="F:transcription cis-regulatory region binding"/>
    <property type="evidence" value="ECO:0007669"/>
    <property type="project" value="TreeGrafter"/>
</dbReference>
<dbReference type="Proteomes" id="UP000543598">
    <property type="component" value="Unassembled WGS sequence"/>
</dbReference>
<evidence type="ECO:0000256" key="1">
    <source>
        <dbReference type="ARBA" id="ARBA00023015"/>
    </source>
</evidence>
<name>A0A7Y2LYI6_9MICO</name>
<dbReference type="SMART" id="SM00354">
    <property type="entry name" value="HTH_LACI"/>
    <property type="match status" value="1"/>
</dbReference>
<dbReference type="EMBL" id="JABEMB010000004">
    <property type="protein sequence ID" value="NNH03196.1"/>
    <property type="molecule type" value="Genomic_DNA"/>
</dbReference>
<evidence type="ECO:0000313" key="6">
    <source>
        <dbReference type="Proteomes" id="UP000543598"/>
    </source>
</evidence>
<evidence type="ECO:0000313" key="5">
    <source>
        <dbReference type="EMBL" id="NNH03196.1"/>
    </source>
</evidence>
<dbReference type="Gene3D" id="1.10.260.40">
    <property type="entry name" value="lambda repressor-like DNA-binding domains"/>
    <property type="match status" value="1"/>
</dbReference>
<comment type="caution">
    <text evidence="5">The sequence shown here is derived from an EMBL/GenBank/DDBJ whole genome shotgun (WGS) entry which is preliminary data.</text>
</comment>
<dbReference type="GO" id="GO:0003700">
    <property type="term" value="F:DNA-binding transcription factor activity"/>
    <property type="evidence" value="ECO:0007669"/>
    <property type="project" value="TreeGrafter"/>
</dbReference>
<evidence type="ECO:0000256" key="2">
    <source>
        <dbReference type="ARBA" id="ARBA00023125"/>
    </source>
</evidence>
<keyword evidence="3" id="KW-0804">Transcription</keyword>
<dbReference type="InterPro" id="IPR000843">
    <property type="entry name" value="HTH_LacI"/>
</dbReference>
<accession>A0A7Y2LYI6</accession>
<dbReference type="PROSITE" id="PS50932">
    <property type="entry name" value="HTH_LACI_2"/>
    <property type="match status" value="1"/>
</dbReference>
<dbReference type="InterPro" id="IPR028082">
    <property type="entry name" value="Peripla_BP_I"/>
</dbReference>
<keyword evidence="1" id="KW-0805">Transcription regulation</keyword>
<feature type="domain" description="HTH lacI-type" evidence="4">
    <location>
        <begin position="1"/>
        <end position="43"/>
    </location>
</feature>
<dbReference type="CDD" id="cd01392">
    <property type="entry name" value="HTH_LacI"/>
    <property type="match status" value="1"/>
</dbReference>
<evidence type="ECO:0000259" key="4">
    <source>
        <dbReference type="PROSITE" id="PS50932"/>
    </source>
</evidence>
<dbReference type="PANTHER" id="PTHR30146">
    <property type="entry name" value="LACI-RELATED TRANSCRIPTIONAL REPRESSOR"/>
    <property type="match status" value="1"/>
</dbReference>
<keyword evidence="6" id="KW-1185">Reference proteome</keyword>
<protein>
    <submittedName>
        <fullName evidence="5">LacI family DNA-binding transcriptional regulator</fullName>
    </submittedName>
</protein>
<sequence length="325" mass="34073">MSTAARVVRKDAIRVSPELVERVERAARTIGYAPNAMAQGLRRGRLMSVGLIVGDMLNPYFGEIAEAVTMEANARSMVAIVSNMQRDQDLEIQLARSLWEHRVSGLILASGSSGDRAHLVTFGRLIDQIQRSGTAVVALAPRESAIPTISVDNAAVGVLIAERLLALGHRRIGVVGGEARNLTYRERVAGLAGALARAGVAPVIVDTESSVEAGKLGAEAVLQQEPRTTAIVGTSDPLALGVAKRLVQLGRDVPREVSVVGIGNTLYASLNSPALTTVDVKLAEAGRAAVSYVLSESDPELPFEAPHFVPAFVDGGTLAVAPAAP</sequence>
<proteinExistence type="predicted"/>
<gene>
    <name evidence="5" type="ORF">HLA99_04935</name>
</gene>
<dbReference type="PANTHER" id="PTHR30146:SF138">
    <property type="entry name" value="TRANSCRIPTIONAL REGULATORY PROTEIN"/>
    <property type="match status" value="1"/>
</dbReference>
<dbReference type="AlphaFoldDB" id="A0A7Y2LYI6"/>
<dbReference type="SUPFAM" id="SSF47413">
    <property type="entry name" value="lambda repressor-like DNA-binding domains"/>
    <property type="match status" value="1"/>
</dbReference>
<evidence type="ECO:0000256" key="3">
    <source>
        <dbReference type="ARBA" id="ARBA00023163"/>
    </source>
</evidence>
<dbReference type="InterPro" id="IPR046335">
    <property type="entry name" value="LacI/GalR-like_sensor"/>
</dbReference>
<dbReference type="CDD" id="cd06267">
    <property type="entry name" value="PBP1_LacI_sugar_binding-like"/>
    <property type="match status" value="1"/>
</dbReference>
<dbReference type="InterPro" id="IPR010982">
    <property type="entry name" value="Lambda_DNA-bd_dom_sf"/>
</dbReference>